<dbReference type="InParanoid" id="C1FDL4"/>
<dbReference type="Pfam" id="PF05991">
    <property type="entry name" value="NYN_YacP"/>
    <property type="match status" value="1"/>
</dbReference>
<dbReference type="GeneID" id="8250083"/>
<feature type="region of interest" description="Disordered" evidence="1">
    <location>
        <begin position="1"/>
        <end position="27"/>
    </location>
</feature>
<dbReference type="PANTHER" id="PTHR34547:SF1">
    <property type="entry name" value="YACP-LIKE NYN DOMAIN PROTEIN"/>
    <property type="match status" value="1"/>
</dbReference>
<dbReference type="AlphaFoldDB" id="C1FDL4"/>
<feature type="compositionally biased region" description="Basic and acidic residues" evidence="1">
    <location>
        <begin position="52"/>
        <end position="66"/>
    </location>
</feature>
<feature type="region of interest" description="Disordered" evidence="1">
    <location>
        <begin position="47"/>
        <end position="77"/>
    </location>
</feature>
<name>C1FDL4_MICCC</name>
<evidence type="ECO:0000256" key="1">
    <source>
        <dbReference type="SAM" id="MobiDB-lite"/>
    </source>
</evidence>
<feature type="compositionally biased region" description="Polar residues" evidence="1">
    <location>
        <begin position="112"/>
        <end position="121"/>
    </location>
</feature>
<reference evidence="2 3" key="1">
    <citation type="journal article" date="2009" name="Science">
        <title>Green evolution and dynamic adaptations revealed by genomes of the marine picoeukaryotes Micromonas.</title>
        <authorList>
            <person name="Worden A.Z."/>
            <person name="Lee J.H."/>
            <person name="Mock T."/>
            <person name="Rouze P."/>
            <person name="Simmons M.P."/>
            <person name="Aerts A.L."/>
            <person name="Allen A.E."/>
            <person name="Cuvelier M.L."/>
            <person name="Derelle E."/>
            <person name="Everett M.V."/>
            <person name="Foulon E."/>
            <person name="Grimwood J."/>
            <person name="Gundlach H."/>
            <person name="Henrissat B."/>
            <person name="Napoli C."/>
            <person name="McDonald S.M."/>
            <person name="Parker M.S."/>
            <person name="Rombauts S."/>
            <person name="Salamov A."/>
            <person name="Von Dassow P."/>
            <person name="Badger J.H."/>
            <person name="Coutinho P.M."/>
            <person name="Demir E."/>
            <person name="Dubchak I."/>
            <person name="Gentemann C."/>
            <person name="Eikrem W."/>
            <person name="Gready J.E."/>
            <person name="John U."/>
            <person name="Lanier W."/>
            <person name="Lindquist E.A."/>
            <person name="Lucas S."/>
            <person name="Mayer K.F."/>
            <person name="Moreau H."/>
            <person name="Not F."/>
            <person name="Otillar R."/>
            <person name="Panaud O."/>
            <person name="Pangilinan J."/>
            <person name="Paulsen I."/>
            <person name="Piegu B."/>
            <person name="Poliakov A."/>
            <person name="Robbens S."/>
            <person name="Schmutz J."/>
            <person name="Toulza E."/>
            <person name="Wyss T."/>
            <person name="Zelensky A."/>
            <person name="Zhou K."/>
            <person name="Armbrust E.V."/>
            <person name="Bhattacharya D."/>
            <person name="Goodenough U.W."/>
            <person name="Van de Peer Y."/>
            <person name="Grigoriev I.V."/>
        </authorList>
    </citation>
    <scope>NUCLEOTIDE SEQUENCE [LARGE SCALE GENOMIC DNA]</scope>
    <source>
        <strain evidence="3">RCC299 / NOUM17</strain>
    </source>
</reference>
<dbReference type="PANTHER" id="PTHR34547">
    <property type="entry name" value="YACP-LIKE NYN DOMAIN PROTEIN"/>
    <property type="match status" value="1"/>
</dbReference>
<dbReference type="eggNOG" id="ENOG502QTU8">
    <property type="taxonomic scope" value="Eukaryota"/>
</dbReference>
<dbReference type="InterPro" id="IPR010298">
    <property type="entry name" value="YacP-like"/>
</dbReference>
<dbReference type="OMA" id="IDEMSMA"/>
<dbReference type="OrthoDB" id="513221at2759"/>
<gene>
    <name evidence="2" type="ORF">MICPUN_55067</name>
</gene>
<evidence type="ECO:0000313" key="3">
    <source>
        <dbReference type="Proteomes" id="UP000002009"/>
    </source>
</evidence>
<dbReference type="Proteomes" id="UP000002009">
    <property type="component" value="Chromosome 1"/>
</dbReference>
<evidence type="ECO:0008006" key="4">
    <source>
        <dbReference type="Google" id="ProtNLM"/>
    </source>
</evidence>
<organism evidence="2 3">
    <name type="scientific">Micromonas commoda (strain RCC299 / NOUM17 / CCMP2709)</name>
    <name type="common">Picoplanktonic green alga</name>
    <dbReference type="NCBI Taxonomy" id="296587"/>
    <lineage>
        <taxon>Eukaryota</taxon>
        <taxon>Viridiplantae</taxon>
        <taxon>Chlorophyta</taxon>
        <taxon>Mamiellophyceae</taxon>
        <taxon>Mamiellales</taxon>
        <taxon>Mamiellaceae</taxon>
        <taxon>Micromonas</taxon>
    </lineage>
</organism>
<dbReference type="KEGG" id="mis:MICPUN_55067"/>
<dbReference type="STRING" id="296587.C1FDL4"/>
<sequence length="419" mass="46150">MCNSLNKPFAPLPQKQSNAPTDSPSVQYSGMQIAVQRRHAFVATRPDYIGKGSDKRSGEFRSEKGISGRGDAPQRITGKVGNLSVQTQIKLVEQYRSLKGKSGAAQRLAPGKTSTHPQSLERSGYRKVKEDARYQEELAQRKAAKRAEAHTKTLDSSRPTILVDGYNICGCAEGNDVAVQLKQLFQAGDLQAAQKYLIEELENFAVHCGYTIVCVFDADRAQTKEKSDQIYRAGAGIWVVFSVNNDADSWIEQASLAVLCGENSMEDFLQSFGQPRLGRSVKVKTIKNFKTKPPGPAGSFPSRPNTLRQLILVATNDNALRSIVRSNGAYVISAKALIDEMSMARKAEAAMLRDFAVKVKFGGERRGIGVFMRDSKIEDKLMALYLDAPDMDKGKIVKGEFMGKRKKGKKNKSTKPKMS</sequence>
<dbReference type="RefSeq" id="XP_002507149.1">
    <property type="nucleotide sequence ID" value="XM_002507103.1"/>
</dbReference>
<feature type="region of interest" description="Disordered" evidence="1">
    <location>
        <begin position="102"/>
        <end position="127"/>
    </location>
</feature>
<proteinExistence type="predicted"/>
<feature type="compositionally biased region" description="Polar residues" evidence="1">
    <location>
        <begin position="14"/>
        <end position="27"/>
    </location>
</feature>
<accession>C1FDL4</accession>
<keyword evidence="3" id="KW-1185">Reference proteome</keyword>
<protein>
    <recommendedName>
        <fullName evidence="4">NYN domain-containing protein</fullName>
    </recommendedName>
</protein>
<evidence type="ECO:0000313" key="2">
    <source>
        <dbReference type="EMBL" id="ACO68407.1"/>
    </source>
</evidence>
<dbReference type="EMBL" id="CP001574">
    <property type="protein sequence ID" value="ACO68407.1"/>
    <property type="molecule type" value="Genomic_DNA"/>
</dbReference>